<keyword evidence="3" id="KW-1185">Reference proteome</keyword>
<dbReference type="Gene3D" id="3.30.460.10">
    <property type="entry name" value="Beta Polymerase, domain 2"/>
    <property type="match status" value="1"/>
</dbReference>
<dbReference type="GO" id="GO:0015969">
    <property type="term" value="P:guanosine tetraphosphate metabolic process"/>
    <property type="evidence" value="ECO:0007669"/>
    <property type="project" value="InterPro"/>
</dbReference>
<comment type="caution">
    <text evidence="2">The sequence shown here is derived from an EMBL/GenBank/DDBJ whole genome shotgun (WGS) entry which is preliminary data.</text>
</comment>
<dbReference type="Pfam" id="PF04607">
    <property type="entry name" value="RelA_SpoT"/>
    <property type="match status" value="1"/>
</dbReference>
<accession>A0A939QNI1</accession>
<sequence>MPYKFAIDEVTTRLNILQEEFVHTGEYNPIEHVSGRLKDPDSIMEKMQRRNVSGDLSAVRSEITDIAGVRVVCSFISDVYRVFELITSQDDVSVHTVKDYIARPKENGYRSLHVILELPVHLSSGPVKTLVELQIRTIAMDFWASLEHKIYYKYDREVPDKLLGGLRDAAEQAGQLDASMEWLHIAIRGGDRGVLVRRSTDALLASGQKFERAALESGNSSAT</sequence>
<dbReference type="AlphaFoldDB" id="A0A939QNI1"/>
<name>A0A939QNI1_9MICO</name>
<dbReference type="InterPro" id="IPR007685">
    <property type="entry name" value="RelA_SpoT"/>
</dbReference>
<proteinExistence type="predicted"/>
<feature type="domain" description="RelA/SpoT" evidence="1">
    <location>
        <begin position="35"/>
        <end position="158"/>
    </location>
</feature>
<dbReference type="CDD" id="cd05399">
    <property type="entry name" value="NT_Rel-Spo_like"/>
    <property type="match status" value="1"/>
</dbReference>
<dbReference type="InterPro" id="IPR052366">
    <property type="entry name" value="GTP_Pyrophosphokinase"/>
</dbReference>
<dbReference type="Proteomes" id="UP000668403">
    <property type="component" value="Unassembled WGS sequence"/>
</dbReference>
<evidence type="ECO:0000259" key="1">
    <source>
        <dbReference type="SMART" id="SM00954"/>
    </source>
</evidence>
<dbReference type="SMART" id="SM00954">
    <property type="entry name" value="RelA_SpoT"/>
    <property type="match status" value="1"/>
</dbReference>
<dbReference type="Gene3D" id="1.10.287.860">
    <property type="entry name" value="Nucleotidyltransferase"/>
    <property type="match status" value="1"/>
</dbReference>
<gene>
    <name evidence="2" type="ORF">J4H85_13200</name>
</gene>
<evidence type="ECO:0000313" key="2">
    <source>
        <dbReference type="EMBL" id="MBO2990954.1"/>
    </source>
</evidence>
<dbReference type="PANTHER" id="PTHR47837">
    <property type="entry name" value="GTP PYROPHOSPHOKINASE YJBM"/>
    <property type="match status" value="1"/>
</dbReference>
<evidence type="ECO:0000313" key="3">
    <source>
        <dbReference type="Proteomes" id="UP000668403"/>
    </source>
</evidence>
<dbReference type="SUPFAM" id="SSF81301">
    <property type="entry name" value="Nucleotidyltransferase"/>
    <property type="match status" value="1"/>
</dbReference>
<dbReference type="InterPro" id="IPR043519">
    <property type="entry name" value="NT_sf"/>
</dbReference>
<dbReference type="EMBL" id="JAGFBF010000006">
    <property type="protein sequence ID" value="MBO2990954.1"/>
    <property type="molecule type" value="Genomic_DNA"/>
</dbReference>
<protein>
    <submittedName>
        <fullName evidence="2">GTP pyrophosphokinase family protein</fullName>
    </submittedName>
</protein>
<reference evidence="2" key="1">
    <citation type="submission" date="2021-03" db="EMBL/GenBank/DDBJ databases">
        <title>Leucobacter chromiisoli sp. nov., isolated from chromium-containing soil of chemical plant.</title>
        <authorList>
            <person name="Xu Z."/>
        </authorList>
    </citation>
    <scope>NUCLEOTIDE SEQUENCE</scope>
    <source>
        <strain evidence="2">K 70/01</strain>
    </source>
</reference>
<organism evidence="2 3">
    <name type="scientific">Leucobacter tardus</name>
    <dbReference type="NCBI Taxonomy" id="501483"/>
    <lineage>
        <taxon>Bacteria</taxon>
        <taxon>Bacillati</taxon>
        <taxon>Actinomycetota</taxon>
        <taxon>Actinomycetes</taxon>
        <taxon>Micrococcales</taxon>
        <taxon>Microbacteriaceae</taxon>
        <taxon>Leucobacter</taxon>
    </lineage>
</organism>
<dbReference type="PANTHER" id="PTHR47837:SF2">
    <property type="entry name" value="GTP PYROPHOSPHOKINASE YWAC"/>
    <property type="match status" value="1"/>
</dbReference>